<dbReference type="NCBIfam" id="NF041918">
    <property type="entry name" value="SAMP1"/>
    <property type="match status" value="1"/>
</dbReference>
<name>A0A0V8RV03_PYROC</name>
<dbReference type="CDD" id="cd17040">
    <property type="entry name" value="Ubl_MoaD_like"/>
    <property type="match status" value="1"/>
</dbReference>
<evidence type="ECO:0008006" key="3">
    <source>
        <dbReference type="Google" id="ProtNLM"/>
    </source>
</evidence>
<dbReference type="InterPro" id="IPR016155">
    <property type="entry name" value="Mopterin_synth/thiamin_S_b"/>
</dbReference>
<dbReference type="InterPro" id="IPR010038">
    <property type="entry name" value="MoaD_arc-typ"/>
</dbReference>
<dbReference type="PANTHER" id="PTHR38031">
    <property type="entry name" value="SULFUR CARRIER PROTEIN SLR0821-RELATED"/>
    <property type="match status" value="1"/>
</dbReference>
<keyword evidence="2" id="KW-1185">Reference proteome</keyword>
<evidence type="ECO:0000313" key="2">
    <source>
        <dbReference type="Proteomes" id="UP000053352"/>
    </source>
</evidence>
<dbReference type="Pfam" id="PF02597">
    <property type="entry name" value="ThiS"/>
    <property type="match status" value="1"/>
</dbReference>
<organism evidence="1 2">
    <name type="scientific">Pyrodictium occultum</name>
    <dbReference type="NCBI Taxonomy" id="2309"/>
    <lineage>
        <taxon>Archaea</taxon>
        <taxon>Thermoproteota</taxon>
        <taxon>Thermoprotei</taxon>
        <taxon>Desulfurococcales</taxon>
        <taxon>Pyrodictiaceae</taxon>
        <taxon>Pyrodictium</taxon>
    </lineage>
</organism>
<sequence length="93" mass="10688">MPRVLVRFFALYQEAAGAREVELEIPEDYTILELARMLEEKFPKLRGQLVEGDRISEEARVLVNGRNIEWLDKEKTRLRDGDIVAFFPPVAGG</sequence>
<dbReference type="STRING" id="2309.CF15_03490"/>
<dbReference type="InterPro" id="IPR003749">
    <property type="entry name" value="ThiS/MoaD-like"/>
</dbReference>
<reference evidence="1 2" key="1">
    <citation type="submission" date="2015-11" db="EMBL/GenBank/DDBJ databases">
        <title>Genome sequence of Pyrodictium occultum PL-19, a marine hyperthermophilic archaeon isolated from Volcano, Italy.</title>
        <authorList>
            <person name="Utturkar S."/>
            <person name="Huber H."/>
            <person name="Leptihn S."/>
            <person name="Brown S."/>
            <person name="Stetter K.O."/>
            <person name="Podar M."/>
        </authorList>
    </citation>
    <scope>NUCLEOTIDE SEQUENCE [LARGE SCALE GENOMIC DNA]</scope>
    <source>
        <strain evidence="1 2">PL-19</strain>
    </source>
</reference>
<dbReference type="InterPro" id="IPR012675">
    <property type="entry name" value="Beta-grasp_dom_sf"/>
</dbReference>
<dbReference type="OrthoDB" id="98357at2157"/>
<dbReference type="NCBIfam" id="TIGR01687">
    <property type="entry name" value="moaD_arch"/>
    <property type="match status" value="1"/>
</dbReference>
<proteinExistence type="predicted"/>
<dbReference type="SUPFAM" id="SSF54285">
    <property type="entry name" value="MoaD/ThiS"/>
    <property type="match status" value="1"/>
</dbReference>
<dbReference type="RefSeq" id="WP_058370554.1">
    <property type="nucleotide sequence ID" value="NZ_LNTB01000001.1"/>
</dbReference>
<comment type="caution">
    <text evidence="1">The sequence shown here is derived from an EMBL/GenBank/DDBJ whole genome shotgun (WGS) entry which is preliminary data.</text>
</comment>
<accession>A0A0V8RV03</accession>
<gene>
    <name evidence="1" type="ORF">CF15_03490</name>
</gene>
<dbReference type="Proteomes" id="UP000053352">
    <property type="component" value="Unassembled WGS sequence"/>
</dbReference>
<dbReference type="InterPro" id="IPR052045">
    <property type="entry name" value="Sulfur_Carrier/Prot_Modifier"/>
</dbReference>
<protein>
    <recommendedName>
        <fullName evidence="3">Molybdopterin synthase sulfur carrier subunit</fullName>
    </recommendedName>
</protein>
<dbReference type="EMBL" id="LNTB01000001">
    <property type="protein sequence ID" value="KSW11876.1"/>
    <property type="molecule type" value="Genomic_DNA"/>
</dbReference>
<dbReference type="Gene3D" id="3.10.20.30">
    <property type="match status" value="1"/>
</dbReference>
<dbReference type="InterPro" id="IPR054834">
    <property type="entry name" value="SAMP1_3"/>
</dbReference>
<dbReference type="AlphaFoldDB" id="A0A0V8RV03"/>
<evidence type="ECO:0000313" key="1">
    <source>
        <dbReference type="EMBL" id="KSW11876.1"/>
    </source>
</evidence>
<dbReference type="PANTHER" id="PTHR38031:SF1">
    <property type="entry name" value="SULFUR CARRIER PROTEIN CYSO"/>
    <property type="match status" value="1"/>
</dbReference>